<reference evidence="3 4" key="1">
    <citation type="submission" date="2020-12" db="EMBL/GenBank/DDBJ databases">
        <title>Concerted genomic and epigenomic changes stabilize Arabidopsis allopolyploids.</title>
        <authorList>
            <person name="Chen Z."/>
        </authorList>
    </citation>
    <scope>NUCLEOTIDE SEQUENCE [LARGE SCALE GENOMIC DNA]</scope>
    <source>
        <strain evidence="3">Allo738</strain>
        <tissue evidence="3">Leaf</tissue>
    </source>
</reference>
<evidence type="ECO:0000259" key="2">
    <source>
        <dbReference type="Pfam" id="PF08268"/>
    </source>
</evidence>
<dbReference type="EMBL" id="JAEFBK010000013">
    <property type="protein sequence ID" value="KAG7534864.1"/>
    <property type="molecule type" value="Genomic_DNA"/>
</dbReference>
<evidence type="ECO:0000313" key="3">
    <source>
        <dbReference type="EMBL" id="KAG7534864.1"/>
    </source>
</evidence>
<dbReference type="PANTHER" id="PTHR31111:SF98">
    <property type="entry name" value="F-BOX ASSOCIATED UBIQUITINATION EFFECTOR FAMILY PROTEIN-RELATED"/>
    <property type="match status" value="1"/>
</dbReference>
<keyword evidence="4" id="KW-1185">Reference proteome</keyword>
<accession>A0A8T1XRH4</accession>
<dbReference type="Pfam" id="PF00646">
    <property type="entry name" value="F-box"/>
    <property type="match status" value="1"/>
</dbReference>
<gene>
    <name evidence="3" type="ORF">ISN45_Aa08g023730</name>
</gene>
<comment type="caution">
    <text evidence="3">The sequence shown here is derived from an EMBL/GenBank/DDBJ whole genome shotgun (WGS) entry which is preliminary data.</text>
</comment>
<dbReference type="NCBIfam" id="TIGR01640">
    <property type="entry name" value="F_box_assoc_1"/>
    <property type="match status" value="1"/>
</dbReference>
<dbReference type="InterPro" id="IPR001810">
    <property type="entry name" value="F-box_dom"/>
</dbReference>
<protein>
    <submittedName>
        <fullName evidence="3">F-box-like domain superfamily</fullName>
    </submittedName>
</protein>
<dbReference type="PANTHER" id="PTHR31111">
    <property type="entry name" value="BNAA05G37150D PROTEIN-RELATED"/>
    <property type="match status" value="1"/>
</dbReference>
<dbReference type="Pfam" id="PF08268">
    <property type="entry name" value="FBA_3"/>
    <property type="match status" value="2"/>
</dbReference>
<proteinExistence type="predicted"/>
<organism evidence="3 4">
    <name type="scientific">Arabidopsis thaliana x Arabidopsis arenosa</name>
    <dbReference type="NCBI Taxonomy" id="1240361"/>
    <lineage>
        <taxon>Eukaryota</taxon>
        <taxon>Viridiplantae</taxon>
        <taxon>Streptophyta</taxon>
        <taxon>Embryophyta</taxon>
        <taxon>Tracheophyta</taxon>
        <taxon>Spermatophyta</taxon>
        <taxon>Magnoliopsida</taxon>
        <taxon>eudicotyledons</taxon>
        <taxon>Gunneridae</taxon>
        <taxon>Pentapetalae</taxon>
        <taxon>rosids</taxon>
        <taxon>malvids</taxon>
        <taxon>Brassicales</taxon>
        <taxon>Brassicaceae</taxon>
        <taxon>Camelineae</taxon>
        <taxon>Arabidopsis</taxon>
    </lineage>
</organism>
<evidence type="ECO:0000313" key="4">
    <source>
        <dbReference type="Proteomes" id="UP000694240"/>
    </source>
</evidence>
<feature type="domain" description="F-box" evidence="1">
    <location>
        <begin position="24"/>
        <end position="54"/>
    </location>
</feature>
<dbReference type="Proteomes" id="UP000694240">
    <property type="component" value="Chromosome 13"/>
</dbReference>
<feature type="domain" description="F-box associated beta-propeller type 3" evidence="2">
    <location>
        <begin position="234"/>
        <end position="307"/>
    </location>
</feature>
<feature type="domain" description="F-box associated beta-propeller type 3" evidence="2">
    <location>
        <begin position="67"/>
        <end position="225"/>
    </location>
</feature>
<evidence type="ECO:0000259" key="1">
    <source>
        <dbReference type="Pfam" id="PF00646"/>
    </source>
</evidence>
<dbReference type="AlphaFoldDB" id="A0A8T1XRH4"/>
<sequence>MQDLQPSSSRNLVHAENSTRTITSQILSRLPVKSLTRFLTVSKLWFSILGSQYFADLFLAQSKTRPRLLFTFKDFDSRKRFFFSVAEHQNDAKSSTIIARHDMTIPDLDYIISPPVNGFLCFTRGSSVVLCNPTAGHTIEYPDFDSNGGDIYARLGYDPFRDQYKVLCVRMSHGCESCDDHREQEHLVLSLKHGNHRWRKIKINGDPYAYLEGGICMNGVIYYGVGHTRIARFDEITSLCTGEIHTNEVVVVSRCLESSKHFCVYYVDMMTQSIRRVEIDGMADNEFRRIHGIGKNALEMLCFPGHVEHFGTPFW</sequence>
<dbReference type="InterPro" id="IPR013187">
    <property type="entry name" value="F-box-assoc_dom_typ3"/>
</dbReference>
<name>A0A8T1XRH4_9BRAS</name>
<dbReference type="InterPro" id="IPR017451">
    <property type="entry name" value="F-box-assoc_interact_dom"/>
</dbReference>